<protein>
    <submittedName>
        <fullName evidence="4">Site-specific integrase</fullName>
    </submittedName>
</protein>
<feature type="domain" description="DUF6538" evidence="3">
    <location>
        <begin position="7"/>
        <end position="65"/>
    </location>
</feature>
<dbReference type="GO" id="GO:0003677">
    <property type="term" value="F:DNA binding"/>
    <property type="evidence" value="ECO:0007669"/>
    <property type="project" value="InterPro"/>
</dbReference>
<evidence type="ECO:0000313" key="5">
    <source>
        <dbReference type="Proteomes" id="UP001227162"/>
    </source>
</evidence>
<evidence type="ECO:0000259" key="2">
    <source>
        <dbReference type="Pfam" id="PF00589"/>
    </source>
</evidence>
<evidence type="ECO:0000313" key="4">
    <source>
        <dbReference type="EMBL" id="MDQ2093004.1"/>
    </source>
</evidence>
<dbReference type="Gene3D" id="1.10.443.10">
    <property type="entry name" value="Intergrase catalytic core"/>
    <property type="match status" value="1"/>
</dbReference>
<dbReference type="GO" id="GO:0006310">
    <property type="term" value="P:DNA recombination"/>
    <property type="evidence" value="ECO:0007669"/>
    <property type="project" value="UniProtKB-KW"/>
</dbReference>
<dbReference type="Proteomes" id="UP001227162">
    <property type="component" value="Unassembled WGS sequence"/>
</dbReference>
<evidence type="ECO:0000256" key="1">
    <source>
        <dbReference type="ARBA" id="ARBA00023172"/>
    </source>
</evidence>
<keyword evidence="5" id="KW-1185">Reference proteome</keyword>
<dbReference type="Pfam" id="PF20172">
    <property type="entry name" value="DUF6538"/>
    <property type="match status" value="1"/>
</dbReference>
<dbReference type="RefSeq" id="WP_317624610.1">
    <property type="nucleotide sequence ID" value="NZ_JANFFA010000001.1"/>
</dbReference>
<dbReference type="EMBL" id="JANFFA010000001">
    <property type="protein sequence ID" value="MDQ2093004.1"/>
    <property type="molecule type" value="Genomic_DNA"/>
</dbReference>
<evidence type="ECO:0000259" key="3">
    <source>
        <dbReference type="Pfam" id="PF20172"/>
    </source>
</evidence>
<organism evidence="4 5">
    <name type="scientific">Rhodalgimonas zhirmunskyi</name>
    <dbReference type="NCBI Taxonomy" id="2964767"/>
    <lineage>
        <taxon>Bacteria</taxon>
        <taxon>Pseudomonadati</taxon>
        <taxon>Pseudomonadota</taxon>
        <taxon>Alphaproteobacteria</taxon>
        <taxon>Rhodobacterales</taxon>
        <taxon>Roseobacteraceae</taxon>
        <taxon>Rhodalgimonas</taxon>
    </lineage>
</organism>
<keyword evidence="1" id="KW-0233">DNA recombination</keyword>
<gene>
    <name evidence="4" type="ORF">NOI20_02660</name>
</gene>
<sequence length="575" mass="64644">MATIPRLVTRGRTFYFRASVPQDLWDAAGRKEVKISLRTAERSLALMRCRAISNHVDLVVTEARRMAQGQDAAIDQAIRDYFREALDWGQEFSDIFAPEAEVDVEDCIATLETRLALLRRRLAVRDFPSDVQSDATTLVGAIPPDTLTSRFQALQRAQTGLLRAKIEADRLLLAKLRGDFAQTQIADPLFEGVEPSPDGTVPATVQVMRTSQAPSIPVAPPLRDLAKKYEEVLATQNIKEKTLGDLRLSFDLARAVIDFDKPASLLDTNDMKSLRDLIGQIPAHYQKKPETRDLDPVAAVEAGKLLPKMGYETQKKRFDFFKRFVAWMVAEEYLPKVPGADIELLVKKPPKGKPKRLPYSAEQLHQIFQTPIYTGRSSVARSGVKGDLLMKDGRYWVPVIALFAGMRSGEIIQLLKADIRSEEGIVYFDISKWEDEPEEEIKNLKTGSSYRRVPIHSAILNLGFLDYVADRPGGRLFPDLKLGSDGTYSQPWSKFWSNYGKTWKFRTPLHVFHSFRHNFVDALHDANVTDAIAMQLCGHSDDAAHWGYGKGASIARLKEEIEKVGYPMSIPGADW</sequence>
<dbReference type="CDD" id="cd01184">
    <property type="entry name" value="INT_C_like_1"/>
    <property type="match status" value="1"/>
</dbReference>
<dbReference type="GO" id="GO:0015074">
    <property type="term" value="P:DNA integration"/>
    <property type="evidence" value="ECO:0007669"/>
    <property type="project" value="InterPro"/>
</dbReference>
<dbReference type="InterPro" id="IPR046668">
    <property type="entry name" value="DUF6538"/>
</dbReference>
<proteinExistence type="predicted"/>
<dbReference type="InterPro" id="IPR013762">
    <property type="entry name" value="Integrase-like_cat_sf"/>
</dbReference>
<comment type="caution">
    <text evidence="4">The sequence shown here is derived from an EMBL/GenBank/DDBJ whole genome shotgun (WGS) entry which is preliminary data.</text>
</comment>
<feature type="domain" description="Tyr recombinase" evidence="2">
    <location>
        <begin position="400"/>
        <end position="543"/>
    </location>
</feature>
<dbReference type="Pfam" id="PF00589">
    <property type="entry name" value="Phage_integrase"/>
    <property type="match status" value="1"/>
</dbReference>
<dbReference type="SUPFAM" id="SSF56349">
    <property type="entry name" value="DNA breaking-rejoining enzymes"/>
    <property type="match status" value="1"/>
</dbReference>
<dbReference type="AlphaFoldDB" id="A0AAJ1X4D0"/>
<dbReference type="InterPro" id="IPR002104">
    <property type="entry name" value="Integrase_catalytic"/>
</dbReference>
<accession>A0AAJ1X4D0</accession>
<reference evidence="4" key="1">
    <citation type="submission" date="2022-07" db="EMBL/GenBank/DDBJ databases">
        <authorList>
            <person name="Otstavnykh N."/>
            <person name="Isaeva M."/>
            <person name="Bystritskaya E."/>
        </authorList>
    </citation>
    <scope>NUCLEOTIDE SEQUENCE</scope>
    <source>
        <strain evidence="4">10Alg 79</strain>
    </source>
</reference>
<dbReference type="InterPro" id="IPR011010">
    <property type="entry name" value="DNA_brk_join_enz"/>
</dbReference>
<reference evidence="4" key="2">
    <citation type="submission" date="2023-04" db="EMBL/GenBank/DDBJ databases">
        <title>'Rhodoalgimonas zhirmunskyi' gen. nov., isolated from a red alga.</title>
        <authorList>
            <person name="Nedashkovskaya O.I."/>
            <person name="Otstavnykh N.Y."/>
            <person name="Bystritskaya E.P."/>
            <person name="Balabanova L.A."/>
            <person name="Isaeva M.P."/>
        </authorList>
    </citation>
    <scope>NUCLEOTIDE SEQUENCE</scope>
    <source>
        <strain evidence="4">10Alg 79</strain>
    </source>
</reference>
<name>A0AAJ1X4D0_9RHOB</name>